<keyword evidence="6" id="KW-0411">Iron-sulfur</keyword>
<evidence type="ECO:0000256" key="4">
    <source>
        <dbReference type="ARBA" id="ARBA00022723"/>
    </source>
</evidence>
<dbReference type="InterPro" id="IPR012840">
    <property type="entry name" value="NrdG2"/>
</dbReference>
<keyword evidence="3" id="KW-0949">S-adenosyl-L-methionine</keyword>
<dbReference type="GO" id="GO:0046872">
    <property type="term" value="F:metal ion binding"/>
    <property type="evidence" value="ECO:0007669"/>
    <property type="project" value="UniProtKB-KW"/>
</dbReference>
<evidence type="ECO:0000256" key="5">
    <source>
        <dbReference type="ARBA" id="ARBA00023004"/>
    </source>
</evidence>
<gene>
    <name evidence="15" type="ORF">CO072_01360</name>
    <name evidence="14" type="ORF">CO124_02025</name>
    <name evidence="10" type="ORF">COS22_01140</name>
    <name evidence="9" type="ORF">COS45_01750</name>
    <name evidence="11" type="ORF">COW47_02200</name>
    <name evidence="8" type="ORF">COW69_00335</name>
    <name evidence="13" type="ORF">COY63_02380</name>
    <name evidence="12" type="ORF">COZ66_00105</name>
</gene>
<dbReference type="SUPFAM" id="SSF102114">
    <property type="entry name" value="Radical SAM enzymes"/>
    <property type="match status" value="1"/>
</dbReference>
<dbReference type="InterPro" id="IPR058240">
    <property type="entry name" value="rSAM_sf"/>
</dbReference>
<accession>A0A2H9MMH3</accession>
<keyword evidence="5" id="KW-0408">Iron</keyword>
<dbReference type="Gene3D" id="3.20.20.70">
    <property type="entry name" value="Aldolase class I"/>
    <property type="match status" value="1"/>
</dbReference>
<dbReference type="PROSITE" id="PS51918">
    <property type="entry name" value="RADICAL_SAM"/>
    <property type="match status" value="1"/>
</dbReference>
<evidence type="ECO:0000259" key="7">
    <source>
        <dbReference type="PROSITE" id="PS51918"/>
    </source>
</evidence>
<comment type="caution">
    <text evidence="8">The sequence shown here is derived from an EMBL/GenBank/DDBJ whole genome shotgun (WGS) entry which is preliminary data.</text>
</comment>
<keyword evidence="4" id="KW-0479">Metal-binding</keyword>
<sequence>MISKLLWAGMLDFSTVDYPGKLCAVIFLGGCPFRCPWCHSPELATADTQTCKEKSVSEIVKQLKQNFVIDAVSITGGEPLLQPSTINLLETIKNQTTLLTKIDTTCFFPEQLEKALPFLDAISIDIKAPLNEKYSKATGRNDWELVINNLKRAHNILKNWKRSNPSFMLEVRTTIVPEINNKTEDIEQISHQIAYLNADIYTLQQFRPTKTLDKAYEAKEQISREKIVEWAKIAKTILPNTKVRLITKEKGFEYI</sequence>
<evidence type="ECO:0000313" key="18">
    <source>
        <dbReference type="Proteomes" id="UP000229789"/>
    </source>
</evidence>
<evidence type="ECO:0000313" key="11">
    <source>
        <dbReference type="EMBL" id="PIV89575.1"/>
    </source>
</evidence>
<dbReference type="Proteomes" id="UP000230713">
    <property type="component" value="Unassembled WGS sequence"/>
</dbReference>
<evidence type="ECO:0000313" key="14">
    <source>
        <dbReference type="EMBL" id="PJB03670.1"/>
    </source>
</evidence>
<dbReference type="EMBL" id="PEUT01000044">
    <property type="protein sequence ID" value="PIV13658.1"/>
    <property type="molecule type" value="Genomic_DNA"/>
</dbReference>
<accession>A0A2H9P848</accession>
<dbReference type="SFLD" id="SFLDS00029">
    <property type="entry name" value="Radical_SAM"/>
    <property type="match status" value="1"/>
</dbReference>
<dbReference type="Pfam" id="PF04055">
    <property type="entry name" value="Radical_SAM"/>
    <property type="match status" value="1"/>
</dbReference>
<dbReference type="Proteomes" id="UP000228888">
    <property type="component" value="Unassembled WGS sequence"/>
</dbReference>
<dbReference type="Proteomes" id="UP000228989">
    <property type="component" value="Unassembled WGS sequence"/>
</dbReference>
<dbReference type="InterPro" id="IPR013785">
    <property type="entry name" value="Aldolase_TIM"/>
</dbReference>
<evidence type="ECO:0000313" key="8">
    <source>
        <dbReference type="EMBL" id="PIN66824.1"/>
    </source>
</evidence>
<dbReference type="EMBL" id="PFFF01000044">
    <property type="protein sequence ID" value="PIV89575.1"/>
    <property type="molecule type" value="Genomic_DNA"/>
</dbReference>
<accession>A0A2H9N3D2</accession>
<dbReference type="EMBL" id="PFSX01000032">
    <property type="protein sequence ID" value="PJC01417.1"/>
    <property type="molecule type" value="Genomic_DNA"/>
</dbReference>
<dbReference type="GO" id="GO:0051539">
    <property type="term" value="F:4 iron, 4 sulfur cluster binding"/>
    <property type="evidence" value="ECO:0007669"/>
    <property type="project" value="UniProtKB-KW"/>
</dbReference>
<evidence type="ECO:0000313" key="15">
    <source>
        <dbReference type="EMBL" id="PJC01417.1"/>
    </source>
</evidence>
<comment type="cofactor">
    <cofactor evidence="1">
        <name>[4Fe-4S] cluster</name>
        <dbReference type="ChEBI" id="CHEBI:49883"/>
    </cofactor>
</comment>
<evidence type="ECO:0000313" key="16">
    <source>
        <dbReference type="Proteomes" id="UP000228874"/>
    </source>
</evidence>
<proteinExistence type="predicted"/>
<evidence type="ECO:0000313" key="13">
    <source>
        <dbReference type="EMBL" id="PIY99672.1"/>
    </source>
</evidence>
<accession>A0A2H9QS57</accession>
<evidence type="ECO:0000256" key="3">
    <source>
        <dbReference type="ARBA" id="ARBA00022691"/>
    </source>
</evidence>
<evidence type="ECO:0000256" key="2">
    <source>
        <dbReference type="ARBA" id="ARBA00022485"/>
    </source>
</evidence>
<dbReference type="GO" id="GO:0003824">
    <property type="term" value="F:catalytic activity"/>
    <property type="evidence" value="ECO:0007669"/>
    <property type="project" value="InterPro"/>
</dbReference>
<accession>A0A2G9LJY7</accession>
<protein>
    <recommendedName>
        <fullName evidence="7">Radical SAM core domain-containing protein</fullName>
    </recommendedName>
</protein>
<accession>A0A2H9M7J4</accession>
<feature type="domain" description="Radical SAM core" evidence="7">
    <location>
        <begin position="16"/>
        <end position="249"/>
    </location>
</feature>
<keyword evidence="2" id="KW-0004">4Fe-4S</keyword>
<accession>A0A2H9RD63</accession>
<evidence type="ECO:0000313" key="10">
    <source>
        <dbReference type="EMBL" id="PIV46482.1"/>
    </source>
</evidence>
<dbReference type="PANTHER" id="PTHR30352">
    <property type="entry name" value="PYRUVATE FORMATE-LYASE-ACTIVATING ENZYME"/>
    <property type="match status" value="1"/>
</dbReference>
<dbReference type="InterPro" id="IPR034457">
    <property type="entry name" value="Organic_radical-activating"/>
</dbReference>
<evidence type="ECO:0000313" key="17">
    <source>
        <dbReference type="Proteomes" id="UP000228888"/>
    </source>
</evidence>
<evidence type="ECO:0000256" key="1">
    <source>
        <dbReference type="ARBA" id="ARBA00001966"/>
    </source>
</evidence>
<dbReference type="Proteomes" id="UP000231232">
    <property type="component" value="Unassembled WGS sequence"/>
</dbReference>
<reference evidence="16 17" key="1">
    <citation type="submission" date="2017-09" db="EMBL/GenBank/DDBJ databases">
        <title>Depth-based differentiation of microbial function through sediment-hosted aquifers and enrichment of novel symbionts in the deep terrestrial subsurface.</title>
        <authorList>
            <person name="Probst A.J."/>
            <person name="Ladd B."/>
            <person name="Jarett J.K."/>
            <person name="Geller-Mcgrath D.E."/>
            <person name="Sieber C.M.K."/>
            <person name="Emerson J.B."/>
            <person name="Anantharaman K."/>
            <person name="Thomas B.C."/>
            <person name="Malmstrom R."/>
            <person name="Stieglmeier M."/>
            <person name="Klingl A."/>
            <person name="Woyke T."/>
            <person name="Ryan C.M."/>
            <person name="Banfield J.F."/>
        </authorList>
    </citation>
    <scope>NUCLEOTIDE SEQUENCE [LARGE SCALE GENOMIC DNA]</scope>
</reference>
<evidence type="ECO:0000256" key="6">
    <source>
        <dbReference type="ARBA" id="ARBA00023014"/>
    </source>
</evidence>
<dbReference type="EMBL" id="PFUW01000037">
    <property type="protein sequence ID" value="PJB03670.1"/>
    <property type="molecule type" value="Genomic_DNA"/>
</dbReference>
<dbReference type="AlphaFoldDB" id="A0A2G9LJY7"/>
<dbReference type="EMBL" id="PCUF01000001">
    <property type="protein sequence ID" value="PIN66824.1"/>
    <property type="molecule type" value="Genomic_DNA"/>
</dbReference>
<dbReference type="Proteomes" id="UP000230477">
    <property type="component" value="Unassembled WGS sequence"/>
</dbReference>
<dbReference type="Proteomes" id="UP000228874">
    <property type="component" value="Unassembled WGS sequence"/>
</dbReference>
<organism evidence="8 18">
    <name type="scientific">Huberarchaeum crystalense</name>
    <dbReference type="NCBI Taxonomy" id="2014257"/>
    <lineage>
        <taxon>Archaea</taxon>
        <taxon>Candidatus Huberarchaeota</taxon>
        <taxon>Candidatus Huberarchaeia</taxon>
        <taxon>Candidatus Huberarchaeales</taxon>
        <taxon>Candidatus Huberarchaeaceae</taxon>
        <taxon>Candidatus Huberarchaeum</taxon>
    </lineage>
</organism>
<dbReference type="Proteomes" id="UP000229789">
    <property type="component" value="Unassembled WGS sequence"/>
</dbReference>
<evidence type="ECO:0000313" key="9">
    <source>
        <dbReference type="EMBL" id="PIV13658.1"/>
    </source>
</evidence>
<dbReference type="InterPro" id="IPR007197">
    <property type="entry name" value="rSAM"/>
</dbReference>
<evidence type="ECO:0000313" key="12">
    <source>
        <dbReference type="EMBL" id="PIX28300.1"/>
    </source>
</evidence>
<dbReference type="EMBL" id="PFMG01000059">
    <property type="protein sequence ID" value="PIY99672.1"/>
    <property type="molecule type" value="Genomic_DNA"/>
</dbReference>
<name>A0A2G9LJY7_HUBC1</name>
<dbReference type="SFLD" id="SFLDG01094">
    <property type="entry name" value="Uncharacterised_Radical_SAM_Su"/>
    <property type="match status" value="1"/>
</dbReference>
<dbReference type="Proteomes" id="UP000231449">
    <property type="component" value="Unassembled WGS sequence"/>
</dbReference>
<reference evidence="8 18" key="2">
    <citation type="submission" date="2017-09" db="EMBL/GenBank/DDBJ databases">
        <title>Depth-based differentiation of microbial function through sediment-hosted aquifers and enrichment of novel symbionts in the deep terrestrial subsurface.</title>
        <authorList>
            <person name="Probst A.J."/>
            <person name="Ladd B."/>
            <person name="Jarett J.K."/>
            <person name="Geller-Mcgrath D.E."/>
            <person name="Sieber C.M."/>
            <person name="Emerson J.B."/>
            <person name="Anantharaman K."/>
            <person name="Thomas B.C."/>
            <person name="Malmstrom R."/>
            <person name="Stieglmeier M."/>
            <person name="Klingl A."/>
            <person name="Woyke T."/>
            <person name="Ryan C.M."/>
            <person name="Banfield J.F."/>
        </authorList>
    </citation>
    <scope>NUCLEOTIDE SEQUENCE [LARGE SCALE GENOMIC DNA]</scope>
    <source>
        <strain evidence="10">CG02_land_8_20_14_3_00_31_209</strain>
        <strain evidence="9">CG03_land_8_20_14_0_80_31_114</strain>
        <strain evidence="11">CG17_big_fil_post_rev_8_21_14_2_50_31_73</strain>
        <strain evidence="8">CG18_big_fil_WC_8_21_14_2_50_31_19</strain>
        <strain evidence="13">CG_4_10_14_0_8_um_filter_31_133</strain>
        <strain evidence="12">CG_4_8_14_3_um_filter</strain>
        <strain evidence="15">CG_4_9_14_0_8_um_filter_31_21</strain>
        <strain evidence="14">CG_4_9_14_3_um_filter_31_125</strain>
    </source>
</reference>
<dbReference type="EMBL" id="PFIH01000006">
    <property type="protein sequence ID" value="PIX28300.1"/>
    <property type="molecule type" value="Genomic_DNA"/>
</dbReference>
<dbReference type="CDD" id="cd01335">
    <property type="entry name" value="Radical_SAM"/>
    <property type="match status" value="1"/>
</dbReference>
<dbReference type="PANTHER" id="PTHR30352:SF13">
    <property type="entry name" value="GLYCYL-RADICAL ENZYME ACTIVATING ENZYME YJJW-RELATED"/>
    <property type="match status" value="1"/>
</dbReference>
<accession>A0A2H9M3H3</accession>
<dbReference type="EMBL" id="PETW01000022">
    <property type="protein sequence ID" value="PIV46482.1"/>
    <property type="molecule type" value="Genomic_DNA"/>
</dbReference>